<keyword evidence="2" id="KW-0472">Membrane</keyword>
<dbReference type="PANTHER" id="PTHR43157">
    <property type="entry name" value="PHOSPHATIDYLINOSITOL-GLYCAN BIOSYNTHESIS CLASS F PROTEIN-RELATED"/>
    <property type="match status" value="1"/>
</dbReference>
<dbReference type="InterPro" id="IPR002347">
    <property type="entry name" value="SDR_fam"/>
</dbReference>
<sequence length="324" mass="36253">MEVLDIILQYPMISGAIFICTTTWLYFYFICGVCKSKARMDGKTVIITGCNTGIGKAVAFDLARRGARVIMACRNMEKANLVRDRIIESTKNTSVVVRLLDVSLLSSVRKFAEEINRTERRLDVLIYNAGMTIDGRNVTKEGLQLVWATNHYGSFLLTHLLIDLLKKTGNSRVIVVSSSLHKLGWVDPKNPNPVEETSGWNLYVTTKFANVIFANELARRLEGTGVTVNSLHPGLIYTNIFNPCSSWFHILLTVFKPYTKNEEQGAQTTIYLAVSEDVQGVSGKYFSDCKEDSPARETLDVGLAKKFWEASIEVVQLKSSDPHI</sequence>
<dbReference type="EMBL" id="GECZ01017185">
    <property type="protein sequence ID" value="JAS52584.1"/>
    <property type="molecule type" value="Transcribed_RNA"/>
</dbReference>
<reference evidence="3" key="1">
    <citation type="submission" date="2015-11" db="EMBL/GenBank/DDBJ databases">
        <title>De novo transcriptome assembly of four potential Pierce s Disease insect vectors from Arizona vineyards.</title>
        <authorList>
            <person name="Tassone E.E."/>
        </authorList>
    </citation>
    <scope>NUCLEOTIDE SEQUENCE</scope>
</reference>
<evidence type="ECO:0008006" key="4">
    <source>
        <dbReference type="Google" id="ProtNLM"/>
    </source>
</evidence>
<dbReference type="PANTHER" id="PTHR43157:SF66">
    <property type="entry name" value="WW DOMAIN-CONTAINING OXIDOREDUCTASE-LIKE PROTEIN"/>
    <property type="match status" value="1"/>
</dbReference>
<protein>
    <recommendedName>
        <fullName evidence="4">Retinol dehydrogenase 11</fullName>
    </recommendedName>
</protein>
<dbReference type="Pfam" id="PF00106">
    <property type="entry name" value="adh_short"/>
    <property type="match status" value="1"/>
</dbReference>
<dbReference type="Gene3D" id="3.40.50.720">
    <property type="entry name" value="NAD(P)-binding Rossmann-like Domain"/>
    <property type="match status" value="1"/>
</dbReference>
<keyword evidence="1" id="KW-0560">Oxidoreductase</keyword>
<accession>A0A1B6FQY9</accession>
<organism evidence="3">
    <name type="scientific">Cuerna arida</name>
    <dbReference type="NCBI Taxonomy" id="1464854"/>
    <lineage>
        <taxon>Eukaryota</taxon>
        <taxon>Metazoa</taxon>
        <taxon>Ecdysozoa</taxon>
        <taxon>Arthropoda</taxon>
        <taxon>Hexapoda</taxon>
        <taxon>Insecta</taxon>
        <taxon>Pterygota</taxon>
        <taxon>Neoptera</taxon>
        <taxon>Paraneoptera</taxon>
        <taxon>Hemiptera</taxon>
        <taxon>Auchenorrhyncha</taxon>
        <taxon>Membracoidea</taxon>
        <taxon>Cicadellidae</taxon>
        <taxon>Cicadellinae</taxon>
        <taxon>Proconiini</taxon>
        <taxon>Cuerna</taxon>
    </lineage>
</organism>
<proteinExistence type="predicted"/>
<keyword evidence="2" id="KW-0812">Transmembrane</keyword>
<gene>
    <name evidence="3" type="ORF">g.748</name>
</gene>
<name>A0A1B6FQY9_9HEMI</name>
<dbReference type="CDD" id="cd05327">
    <property type="entry name" value="retinol-DH_like_SDR_c_like"/>
    <property type="match status" value="1"/>
</dbReference>
<dbReference type="InterPro" id="IPR036291">
    <property type="entry name" value="NAD(P)-bd_dom_sf"/>
</dbReference>
<dbReference type="PRINTS" id="PR00081">
    <property type="entry name" value="GDHRDH"/>
</dbReference>
<dbReference type="AlphaFoldDB" id="A0A1B6FQY9"/>
<evidence type="ECO:0000256" key="2">
    <source>
        <dbReference type="SAM" id="Phobius"/>
    </source>
</evidence>
<dbReference type="SUPFAM" id="SSF51735">
    <property type="entry name" value="NAD(P)-binding Rossmann-fold domains"/>
    <property type="match status" value="1"/>
</dbReference>
<keyword evidence="2" id="KW-1133">Transmembrane helix</keyword>
<feature type="transmembrane region" description="Helical" evidence="2">
    <location>
        <begin position="12"/>
        <end position="34"/>
    </location>
</feature>
<evidence type="ECO:0000313" key="3">
    <source>
        <dbReference type="EMBL" id="JAS52584.1"/>
    </source>
</evidence>
<dbReference type="GO" id="GO:0016491">
    <property type="term" value="F:oxidoreductase activity"/>
    <property type="evidence" value="ECO:0007669"/>
    <property type="project" value="UniProtKB-KW"/>
</dbReference>
<evidence type="ECO:0000256" key="1">
    <source>
        <dbReference type="ARBA" id="ARBA00023002"/>
    </source>
</evidence>